<dbReference type="PANTHER" id="PTHR43095:SF3">
    <property type="entry name" value="L-XYLULOSE_3-KETO-L-GULONATE KINASE"/>
    <property type="match status" value="1"/>
</dbReference>
<dbReference type="Pfam" id="PF02782">
    <property type="entry name" value="FGGY_C"/>
    <property type="match status" value="1"/>
</dbReference>
<dbReference type="CDD" id="cd07802">
    <property type="entry name" value="ASKHA_NBD_FGGY_EcLyxK-like"/>
    <property type="match status" value="1"/>
</dbReference>
<dbReference type="KEGG" id="emt:CPZ25_015145"/>
<evidence type="ECO:0000256" key="1">
    <source>
        <dbReference type="ARBA" id="ARBA00009156"/>
    </source>
</evidence>
<dbReference type="Gene3D" id="3.30.420.40">
    <property type="match status" value="2"/>
</dbReference>
<sequence>MNYIIGIDGGTTKIKAVLFDTTGHEIETVAAPSDIIEDGVRKELDMNFFWEKTAACVRLLMEKGPAKPEDILAVGVTGQGEGLWALDKNNRPVGRAILWNDGRAHEENWAVNEKTPGIGKLVHRNLGTPIGAGSPLLLLWWTKDNRPDVYQQIQTVFFAKDWLRYCMTDKIATDPTDGGAAYLKLIDGAPAKQALTVLSLSEVENNIPEVLSSDTVAGALTAAAAEKMGLRIGIPVVTGAMDVVASAVGTGAVSVGDAAVVLGTTCAVEQVLRLHDCDVTRCRRHYLHHVQKNLAIDLSSTINGMENVEWMMREIARSANYRVVEGLIEDTRPGSGGIIYHPYLSAAGERAPFQHRDASASFFGVNSRTTKGDLMRAVYEGLAFSVRDCLEGGSYGERLLLSGGGAGSETLSQMIADVTGQSVVVTKGSEFGALGAAMTAGVAIGLFESVGDAAAKCCRLKKIYKPRQNEMYEKGYTFYRELRAAFGPLWERRTEIFGK</sequence>
<protein>
    <submittedName>
        <fullName evidence="7">Carbohydrate kinase</fullName>
    </submittedName>
</protein>
<gene>
    <name evidence="7" type="ORF">CPZ25_015145</name>
</gene>
<evidence type="ECO:0000256" key="4">
    <source>
        <dbReference type="RuleBase" id="RU003733"/>
    </source>
</evidence>
<comment type="similarity">
    <text evidence="1 4">Belongs to the FGGY kinase family.</text>
</comment>
<dbReference type="InterPro" id="IPR018484">
    <property type="entry name" value="FGGY_N"/>
</dbReference>
<evidence type="ECO:0000313" key="8">
    <source>
        <dbReference type="Proteomes" id="UP000218387"/>
    </source>
</evidence>
<name>A0A4P9CAI8_EUBML</name>
<evidence type="ECO:0000313" key="7">
    <source>
        <dbReference type="EMBL" id="QCT72607.1"/>
    </source>
</evidence>
<dbReference type="PIRSF" id="PIRSF000538">
    <property type="entry name" value="GlpK"/>
    <property type="match status" value="1"/>
</dbReference>
<keyword evidence="8" id="KW-1185">Reference proteome</keyword>
<dbReference type="GO" id="GO:0016773">
    <property type="term" value="F:phosphotransferase activity, alcohol group as acceptor"/>
    <property type="evidence" value="ECO:0007669"/>
    <property type="project" value="InterPro"/>
</dbReference>
<dbReference type="Pfam" id="PF00370">
    <property type="entry name" value="FGGY_N"/>
    <property type="match status" value="1"/>
</dbReference>
<dbReference type="Proteomes" id="UP000218387">
    <property type="component" value="Chromosome"/>
</dbReference>
<dbReference type="InterPro" id="IPR000577">
    <property type="entry name" value="Carb_kinase_FGGY"/>
</dbReference>
<dbReference type="GO" id="GO:0005975">
    <property type="term" value="P:carbohydrate metabolic process"/>
    <property type="evidence" value="ECO:0007669"/>
    <property type="project" value="InterPro"/>
</dbReference>
<reference evidence="7 8" key="1">
    <citation type="submission" date="2018-05" db="EMBL/GenBank/DDBJ databases">
        <title>Genome comparison of Eubacterium sp.</title>
        <authorList>
            <person name="Feng Y."/>
            <person name="Sanchez-Andrea I."/>
            <person name="Stams A.J.M."/>
            <person name="De Vos W.M."/>
        </authorList>
    </citation>
    <scope>NUCLEOTIDE SEQUENCE [LARGE SCALE GENOMIC DNA]</scope>
    <source>
        <strain evidence="7 8">YI</strain>
    </source>
</reference>
<dbReference type="InterPro" id="IPR043129">
    <property type="entry name" value="ATPase_NBD"/>
</dbReference>
<keyword evidence="3 4" id="KW-0418">Kinase</keyword>
<accession>A0A4P9CAI8</accession>
<dbReference type="RefSeq" id="WP_096919156.1">
    <property type="nucleotide sequence ID" value="NZ_CP029487.1"/>
</dbReference>
<dbReference type="PANTHER" id="PTHR43095">
    <property type="entry name" value="SUGAR KINASE"/>
    <property type="match status" value="1"/>
</dbReference>
<evidence type="ECO:0000256" key="2">
    <source>
        <dbReference type="ARBA" id="ARBA00022679"/>
    </source>
</evidence>
<dbReference type="InterPro" id="IPR018483">
    <property type="entry name" value="Carb_kinase_FGGY_CS"/>
</dbReference>
<keyword evidence="2 4" id="KW-0808">Transferase</keyword>
<dbReference type="AlphaFoldDB" id="A0A4P9CAI8"/>
<organism evidence="7 8">
    <name type="scientific">Eubacterium maltosivorans</name>
    <dbReference type="NCBI Taxonomy" id="2041044"/>
    <lineage>
        <taxon>Bacteria</taxon>
        <taxon>Bacillati</taxon>
        <taxon>Bacillota</taxon>
        <taxon>Clostridia</taxon>
        <taxon>Eubacteriales</taxon>
        <taxon>Eubacteriaceae</taxon>
        <taxon>Eubacterium</taxon>
    </lineage>
</organism>
<evidence type="ECO:0000259" key="6">
    <source>
        <dbReference type="Pfam" id="PF02782"/>
    </source>
</evidence>
<feature type="domain" description="Carbohydrate kinase FGGY C-terminal" evidence="6">
    <location>
        <begin position="260"/>
        <end position="443"/>
    </location>
</feature>
<dbReference type="SUPFAM" id="SSF53067">
    <property type="entry name" value="Actin-like ATPase domain"/>
    <property type="match status" value="2"/>
</dbReference>
<proteinExistence type="inferred from homology"/>
<dbReference type="InterPro" id="IPR050406">
    <property type="entry name" value="FGGY_Carb_Kinase"/>
</dbReference>
<feature type="domain" description="Carbohydrate kinase FGGY N-terminal" evidence="5">
    <location>
        <begin position="3"/>
        <end position="249"/>
    </location>
</feature>
<evidence type="ECO:0000256" key="3">
    <source>
        <dbReference type="ARBA" id="ARBA00022777"/>
    </source>
</evidence>
<dbReference type="GO" id="GO:0016301">
    <property type="term" value="F:kinase activity"/>
    <property type="evidence" value="ECO:0007669"/>
    <property type="project" value="UniProtKB-KW"/>
</dbReference>
<dbReference type="EMBL" id="CP029487">
    <property type="protein sequence ID" value="QCT72607.1"/>
    <property type="molecule type" value="Genomic_DNA"/>
</dbReference>
<dbReference type="PROSITE" id="PS00445">
    <property type="entry name" value="FGGY_KINASES_2"/>
    <property type="match status" value="1"/>
</dbReference>
<evidence type="ECO:0000259" key="5">
    <source>
        <dbReference type="Pfam" id="PF00370"/>
    </source>
</evidence>
<dbReference type="InterPro" id="IPR018485">
    <property type="entry name" value="FGGY_C"/>
</dbReference>